<dbReference type="EMBL" id="AAAB01008980">
    <property type="status" value="NOT_ANNOTATED_CDS"/>
    <property type="molecule type" value="Genomic_DNA"/>
</dbReference>
<evidence type="ECO:0000256" key="1">
    <source>
        <dbReference type="SAM" id="MobiDB-lite"/>
    </source>
</evidence>
<organism evidence="2 3">
    <name type="scientific">Anopheles gambiae</name>
    <name type="common">African malaria mosquito</name>
    <dbReference type="NCBI Taxonomy" id="7165"/>
    <lineage>
        <taxon>Eukaryota</taxon>
        <taxon>Metazoa</taxon>
        <taxon>Ecdysozoa</taxon>
        <taxon>Arthropoda</taxon>
        <taxon>Hexapoda</taxon>
        <taxon>Insecta</taxon>
        <taxon>Pterygota</taxon>
        <taxon>Neoptera</taxon>
        <taxon>Endopterygota</taxon>
        <taxon>Diptera</taxon>
        <taxon>Nematocera</taxon>
        <taxon>Culicoidea</taxon>
        <taxon>Culicidae</taxon>
        <taxon>Anophelinae</taxon>
        <taxon>Anopheles</taxon>
    </lineage>
</organism>
<dbReference type="VEuPathDB" id="VectorBase:AGAMI1_012816"/>
<reference evidence="2 3" key="1">
    <citation type="journal article" date="2002" name="Science">
        <title>The genome sequence of the malaria mosquito Anopheles gambiae.</title>
        <authorList>
            <person name="Holt R.A."/>
            <person name="Subramanian G.M."/>
            <person name="Halpern A."/>
            <person name="Sutton G.G."/>
            <person name="Charlab R."/>
            <person name="Nusskern D.R."/>
            <person name="Wincker P."/>
            <person name="Clark A.G."/>
            <person name="Ribeiro J.M."/>
            <person name="Wides R."/>
            <person name="Salzberg S.L."/>
            <person name="Loftus B."/>
            <person name="Yandell M."/>
            <person name="Majoros W.H."/>
            <person name="Rusch D.B."/>
            <person name="Lai Z."/>
            <person name="Kraft C.L."/>
            <person name="Abril J.F."/>
            <person name="Anthouard V."/>
            <person name="Arensburger P."/>
            <person name="Atkinson P.W."/>
            <person name="Baden H."/>
            <person name="de Berardinis V."/>
            <person name="Baldwin D."/>
            <person name="Benes V."/>
            <person name="Biedler J."/>
            <person name="Blass C."/>
            <person name="Bolanos R."/>
            <person name="Boscus D."/>
            <person name="Barnstead M."/>
            <person name="Cai S."/>
            <person name="Center A."/>
            <person name="Chaturverdi K."/>
            <person name="Christophides G.K."/>
            <person name="Chrystal M.A."/>
            <person name="Clamp M."/>
            <person name="Cravchik A."/>
            <person name="Curwen V."/>
            <person name="Dana A."/>
            <person name="Delcher A."/>
            <person name="Dew I."/>
            <person name="Evans C.A."/>
            <person name="Flanigan M."/>
            <person name="Grundschober-Freimoser A."/>
            <person name="Friedli L."/>
            <person name="Gu Z."/>
            <person name="Guan P."/>
            <person name="Guigo R."/>
            <person name="Hillenmeyer M.E."/>
            <person name="Hladun S.L."/>
            <person name="Hogan J.R."/>
            <person name="Hong Y.S."/>
            <person name="Hoover J."/>
            <person name="Jaillon O."/>
            <person name="Ke Z."/>
            <person name="Kodira C."/>
            <person name="Kokoza E."/>
            <person name="Koutsos A."/>
            <person name="Letunic I."/>
            <person name="Levitsky A."/>
            <person name="Liang Y."/>
            <person name="Lin J.J."/>
            <person name="Lobo N.F."/>
            <person name="Lopez J.R."/>
            <person name="Malek J.A."/>
            <person name="McIntosh T.C."/>
            <person name="Meister S."/>
            <person name="Miller J."/>
            <person name="Mobarry C."/>
            <person name="Mongin E."/>
            <person name="Murphy S.D."/>
            <person name="O'Brochta D.A."/>
            <person name="Pfannkoch C."/>
            <person name="Qi R."/>
            <person name="Regier M.A."/>
            <person name="Remington K."/>
            <person name="Shao H."/>
            <person name="Sharakhova M.V."/>
            <person name="Sitter C.D."/>
            <person name="Shetty J."/>
            <person name="Smith T.J."/>
            <person name="Strong R."/>
            <person name="Sun J."/>
            <person name="Thomasova D."/>
            <person name="Ton L.Q."/>
            <person name="Topalis P."/>
            <person name="Tu Z."/>
            <person name="Unger M.F."/>
            <person name="Walenz B."/>
            <person name="Wang A."/>
            <person name="Wang J."/>
            <person name="Wang M."/>
            <person name="Wang X."/>
            <person name="Woodford K.J."/>
            <person name="Wortman J.R."/>
            <person name="Wu M."/>
            <person name="Yao A."/>
            <person name="Zdobnov E.M."/>
            <person name="Zhang H."/>
            <person name="Zhao Q."/>
            <person name="Zhao S."/>
            <person name="Zhu S.C."/>
            <person name="Zhimulev I."/>
            <person name="Coluzzi M."/>
            <person name="della Torre A."/>
            <person name="Roth C.W."/>
            <person name="Louis C."/>
            <person name="Kalush F."/>
            <person name="Mural R.J."/>
            <person name="Myers E.W."/>
            <person name="Adams M.D."/>
            <person name="Smith H.O."/>
            <person name="Broder S."/>
            <person name="Gardner M.J."/>
            <person name="Fraser C.M."/>
            <person name="Birney E."/>
            <person name="Bork P."/>
            <person name="Brey P.T."/>
            <person name="Venter J.C."/>
            <person name="Weissenbach J."/>
            <person name="Kafatos F.C."/>
            <person name="Collins F.H."/>
            <person name="Hoffman S.L."/>
        </authorList>
    </citation>
    <scope>NUCLEOTIDE SEQUENCE [LARGE SCALE GENOMIC DNA]</scope>
    <source>
        <strain evidence="2 3">PEST</strain>
    </source>
</reference>
<feature type="region of interest" description="Disordered" evidence="1">
    <location>
        <begin position="168"/>
        <end position="253"/>
    </location>
</feature>
<reference evidence="2" key="3">
    <citation type="submission" date="2020-05" db="UniProtKB">
        <authorList>
            <consortium name="EnsemblMetazoa"/>
        </authorList>
    </citation>
    <scope>IDENTIFICATION</scope>
    <source>
        <strain evidence="2">PEST</strain>
    </source>
</reference>
<protein>
    <submittedName>
        <fullName evidence="2">Uncharacterized protein</fullName>
    </submittedName>
</protein>
<feature type="region of interest" description="Disordered" evidence="1">
    <location>
        <begin position="47"/>
        <end position="117"/>
    </location>
</feature>
<name>A0A1S4H3Y9_ANOGA</name>
<dbReference type="Proteomes" id="UP000007062">
    <property type="component" value="Chromosome 3R"/>
</dbReference>
<accession>A0A1S4H3Y9</accession>
<evidence type="ECO:0000313" key="3">
    <source>
        <dbReference type="Proteomes" id="UP000007062"/>
    </source>
</evidence>
<feature type="compositionally biased region" description="Basic and acidic residues" evidence="1">
    <location>
        <begin position="54"/>
        <end position="72"/>
    </location>
</feature>
<dbReference type="AlphaFoldDB" id="A0A1S4H3Y9"/>
<dbReference type="InParanoid" id="A0A1S4H3Y9"/>
<dbReference type="VEuPathDB" id="VectorBase:AGAP010161"/>
<sequence>MAEESDLMELINRAISCEHPQVYGAVNLNRLREVLCFLVLAQKAGGENPSNAHHLNESTEKDNEVPRNHSDVDITSDSCQNVDNLPPSSEQSENEEEINVNDTPTRSPSPEDKDQATGEQWQNVLFEIEKIACQMNAISERVNKIETKWQPMKCTCLAECGATADDENISPSQSNVSFSENNPSTQVNDANEPIFEVGQKKTVNDIDGLPAPREASPSEATDGNEPAALQSTSDQSVVSCKDGKNNNSPLPTTDIVMEQDQEGVNCIQEDDEKSTLPASNGTQNEKRKERAIFCDNFEQLVAIVEFLLEREKMFSERLGKVEAMVTLCTDELPNRLEEEDYKIPPSMGWEAKSLVQNSIQDPCTVKIVPETVAEQNNLKREAVASSIHTKVDEIENELGFLKATLNNLNIAAGGKLGAEAKNHVHCISCNCAAAMEVFETPIPQPVPFHVKRCLKPVLRRQLDSLRKELKDSVGAPVDMEPYWQLLKKPNSLQSK</sequence>
<proteinExistence type="predicted"/>
<feature type="compositionally biased region" description="Polar residues" evidence="1">
    <location>
        <begin position="229"/>
        <end position="238"/>
    </location>
</feature>
<feature type="compositionally biased region" description="Polar residues" evidence="1">
    <location>
        <begin position="73"/>
        <end position="87"/>
    </location>
</feature>
<evidence type="ECO:0000313" key="2">
    <source>
        <dbReference type="EnsemblMetazoa" id="AGAP010161-PA"/>
    </source>
</evidence>
<keyword evidence="3" id="KW-1185">Reference proteome</keyword>
<dbReference type="EnsemblMetazoa" id="AGAP010161-RA">
    <property type="protein sequence ID" value="AGAP010161-PA"/>
    <property type="gene ID" value="AGAP010161"/>
</dbReference>
<reference evidence="2 3" key="2">
    <citation type="journal article" date="2004" name="Trends Parasitol.">
        <title>The Anopheles gambiae genome: an update.</title>
        <authorList>
            <person name="Mongin E."/>
            <person name="Louis C."/>
            <person name="Holt R.A."/>
            <person name="Birney E."/>
            <person name="Collins F.H."/>
        </authorList>
    </citation>
    <scope>NUCLEOTIDE SEQUENCE [LARGE SCALE GENOMIC DNA]</scope>
    <source>
        <strain evidence="2 3">PEST</strain>
    </source>
</reference>
<feature type="compositionally biased region" description="Polar residues" evidence="1">
    <location>
        <begin position="169"/>
        <end position="189"/>
    </location>
</feature>